<organism evidence="1 2">
    <name type="scientific">Acetivibrio ethanolgignens</name>
    <dbReference type="NCBI Taxonomy" id="290052"/>
    <lineage>
        <taxon>Bacteria</taxon>
        <taxon>Bacillati</taxon>
        <taxon>Bacillota</taxon>
        <taxon>Clostridia</taxon>
        <taxon>Eubacteriales</taxon>
        <taxon>Oscillospiraceae</taxon>
        <taxon>Acetivibrio</taxon>
    </lineage>
</organism>
<dbReference type="AlphaFoldDB" id="A0A0V8QDG5"/>
<keyword evidence="2" id="KW-1185">Reference proteome</keyword>
<dbReference type="InterPro" id="IPR001646">
    <property type="entry name" value="5peptide_repeat"/>
</dbReference>
<dbReference type="RefSeq" id="WP_058353171.1">
    <property type="nucleotide sequence ID" value="NZ_CABMMD010000165.1"/>
</dbReference>
<dbReference type="OrthoDB" id="2536801at2"/>
<name>A0A0V8QDG5_9FIRM</name>
<evidence type="ECO:0000313" key="2">
    <source>
        <dbReference type="Proteomes" id="UP000054874"/>
    </source>
</evidence>
<proteinExistence type="predicted"/>
<dbReference type="Gene3D" id="2.160.20.80">
    <property type="entry name" value="E3 ubiquitin-protein ligase SopA"/>
    <property type="match status" value="1"/>
</dbReference>
<dbReference type="Pfam" id="PF00805">
    <property type="entry name" value="Pentapeptide"/>
    <property type="match status" value="1"/>
</dbReference>
<protein>
    <recommendedName>
        <fullName evidence="3">Pentapeptide repeat protein</fullName>
    </recommendedName>
</protein>
<dbReference type="EMBL" id="LNAM01000165">
    <property type="protein sequence ID" value="KSV58608.1"/>
    <property type="molecule type" value="Genomic_DNA"/>
</dbReference>
<sequence length="323" mass="38236">MERQEAIECFTKEAEPVLEDGKKLFYRELQEKTKQLSAVICDAIHEIRWEADRLEKEKMMFLHFSLLRVGLEKGEYRILAQAMDARWYLDTEPAEVEFSLDFLFPMWGEIRKELMENSRKYMGKVNRYDVQNLIAAAVMDCNSMLAQVLRFIFRDVEENPDFAEIEKLDTWAVYWGEYRDHTELIAHVNREKKEQIDWDRALRQTKNEETGMVFGYWYQADLKNADCKGKLLYFIVFEECTLENMCFDDGVLTGARFLGCRIRNCSFRNAVIHQADFSGCIWEENDFEGADMLHSVFSEEELAFIHLEPEQLQVILVDRGRQE</sequence>
<evidence type="ECO:0008006" key="3">
    <source>
        <dbReference type="Google" id="ProtNLM"/>
    </source>
</evidence>
<evidence type="ECO:0000313" key="1">
    <source>
        <dbReference type="EMBL" id="KSV58608.1"/>
    </source>
</evidence>
<reference evidence="1 2" key="1">
    <citation type="submission" date="2015-11" db="EMBL/GenBank/DDBJ databases">
        <title>Butyribacter intestini gen. nov., sp. nov., a butyric acid-producing bacterium of the family Lachnospiraceae isolated from the human faeces.</title>
        <authorList>
            <person name="Zou Y."/>
            <person name="Xue W."/>
            <person name="Luo G."/>
            <person name="Lv M."/>
        </authorList>
    </citation>
    <scope>NUCLEOTIDE SEQUENCE [LARGE SCALE GENOMIC DNA]</scope>
    <source>
        <strain evidence="1 2">ACET-33324</strain>
    </source>
</reference>
<accession>A0A0V8QDG5</accession>
<dbReference type="STRING" id="290052.ASU35_12150"/>
<gene>
    <name evidence="1" type="ORF">ASU35_12150</name>
</gene>
<dbReference type="Proteomes" id="UP000054874">
    <property type="component" value="Unassembled WGS sequence"/>
</dbReference>
<dbReference type="SUPFAM" id="SSF141571">
    <property type="entry name" value="Pentapeptide repeat-like"/>
    <property type="match status" value="1"/>
</dbReference>
<comment type="caution">
    <text evidence="1">The sequence shown here is derived from an EMBL/GenBank/DDBJ whole genome shotgun (WGS) entry which is preliminary data.</text>
</comment>